<evidence type="ECO:0000259" key="4">
    <source>
        <dbReference type="Pfam" id="PF21854"/>
    </source>
</evidence>
<keyword evidence="7" id="KW-1185">Reference proteome</keyword>
<feature type="compositionally biased region" description="Basic residues" evidence="2">
    <location>
        <begin position="568"/>
        <end position="584"/>
    </location>
</feature>
<feature type="compositionally biased region" description="Polar residues" evidence="2">
    <location>
        <begin position="1089"/>
        <end position="1100"/>
    </location>
</feature>
<feature type="domain" description="Treslin STD" evidence="5">
    <location>
        <begin position="648"/>
        <end position="800"/>
    </location>
</feature>
<feature type="domain" description="Treslin M" evidence="3">
    <location>
        <begin position="285"/>
        <end position="428"/>
    </location>
</feature>
<dbReference type="PANTHER" id="PTHR21556">
    <property type="entry name" value="TRESLIN"/>
    <property type="match status" value="1"/>
</dbReference>
<dbReference type="EMBL" id="JAGTTL010000018">
    <property type="protein sequence ID" value="KAK6309338.1"/>
    <property type="molecule type" value="Genomic_DNA"/>
</dbReference>
<feature type="compositionally biased region" description="Basic and acidic residues" evidence="2">
    <location>
        <begin position="620"/>
        <end position="635"/>
    </location>
</feature>
<feature type="compositionally biased region" description="Polar residues" evidence="2">
    <location>
        <begin position="1393"/>
        <end position="1431"/>
    </location>
</feature>
<feature type="region of interest" description="Disordered" evidence="2">
    <location>
        <begin position="557"/>
        <end position="584"/>
    </location>
</feature>
<feature type="compositionally biased region" description="Basic and acidic residues" evidence="2">
    <location>
        <begin position="846"/>
        <end position="858"/>
    </location>
</feature>
<dbReference type="GO" id="GO:0010212">
    <property type="term" value="P:response to ionizing radiation"/>
    <property type="evidence" value="ECO:0007669"/>
    <property type="project" value="InterPro"/>
</dbReference>
<feature type="compositionally biased region" description="Polar residues" evidence="2">
    <location>
        <begin position="1499"/>
        <end position="1513"/>
    </location>
</feature>
<feature type="region of interest" description="Disordered" evidence="2">
    <location>
        <begin position="1197"/>
        <end position="1518"/>
    </location>
</feature>
<feature type="compositionally biased region" description="Polar residues" evidence="2">
    <location>
        <begin position="1596"/>
        <end position="1610"/>
    </location>
</feature>
<dbReference type="GO" id="GO:0030174">
    <property type="term" value="P:regulation of DNA-templated DNA replication initiation"/>
    <property type="evidence" value="ECO:0007669"/>
    <property type="project" value="TreeGrafter"/>
</dbReference>
<feature type="region of interest" description="Disordered" evidence="2">
    <location>
        <begin position="1651"/>
        <end position="1670"/>
    </location>
</feature>
<feature type="compositionally biased region" description="Basic and acidic residues" evidence="2">
    <location>
        <begin position="1579"/>
        <end position="1589"/>
    </location>
</feature>
<feature type="compositionally biased region" description="Low complexity" evidence="2">
    <location>
        <begin position="824"/>
        <end position="844"/>
    </location>
</feature>
<feature type="compositionally biased region" description="Basic residues" evidence="2">
    <location>
        <begin position="859"/>
        <end position="870"/>
    </location>
</feature>
<organism evidence="6 7">
    <name type="scientific">Coregonus suidteri</name>
    <dbReference type="NCBI Taxonomy" id="861788"/>
    <lineage>
        <taxon>Eukaryota</taxon>
        <taxon>Metazoa</taxon>
        <taxon>Chordata</taxon>
        <taxon>Craniata</taxon>
        <taxon>Vertebrata</taxon>
        <taxon>Euteleostomi</taxon>
        <taxon>Actinopterygii</taxon>
        <taxon>Neopterygii</taxon>
        <taxon>Teleostei</taxon>
        <taxon>Protacanthopterygii</taxon>
        <taxon>Salmoniformes</taxon>
        <taxon>Salmonidae</taxon>
        <taxon>Coregoninae</taxon>
        <taxon>Coregonus</taxon>
    </lineage>
</organism>
<accession>A0AAN8LF50</accession>
<evidence type="ECO:0000259" key="3">
    <source>
        <dbReference type="Pfam" id="PF15292"/>
    </source>
</evidence>
<feature type="compositionally biased region" description="Basic and acidic residues" evidence="2">
    <location>
        <begin position="1006"/>
        <end position="1016"/>
    </location>
</feature>
<dbReference type="InterPro" id="IPR053919">
    <property type="entry name" value="Treslin_N"/>
</dbReference>
<dbReference type="Pfam" id="PF15292">
    <property type="entry name" value="Treslin_M"/>
    <property type="match status" value="1"/>
</dbReference>
<proteinExistence type="predicted"/>
<dbReference type="InterPro" id="IPR053920">
    <property type="entry name" value="Treslin_STD"/>
</dbReference>
<feature type="compositionally biased region" description="Polar residues" evidence="2">
    <location>
        <begin position="1128"/>
        <end position="1140"/>
    </location>
</feature>
<dbReference type="Proteomes" id="UP001356427">
    <property type="component" value="Unassembled WGS sequence"/>
</dbReference>
<feature type="compositionally biased region" description="Pro residues" evidence="2">
    <location>
        <begin position="1342"/>
        <end position="1353"/>
    </location>
</feature>
<dbReference type="GO" id="GO:0006260">
    <property type="term" value="P:DNA replication"/>
    <property type="evidence" value="ECO:0007669"/>
    <property type="project" value="InterPro"/>
</dbReference>
<dbReference type="PANTHER" id="PTHR21556:SF2">
    <property type="entry name" value="TRESLIN"/>
    <property type="match status" value="1"/>
</dbReference>
<dbReference type="InterPro" id="IPR026153">
    <property type="entry name" value="Treslin"/>
</dbReference>
<evidence type="ECO:0008006" key="8">
    <source>
        <dbReference type="Google" id="ProtNLM"/>
    </source>
</evidence>
<keyword evidence="1" id="KW-0175">Coiled coil</keyword>
<dbReference type="InterPro" id="IPR032746">
    <property type="entry name" value="Treslin_M"/>
</dbReference>
<feature type="compositionally biased region" description="Polar residues" evidence="2">
    <location>
        <begin position="1468"/>
        <end position="1477"/>
    </location>
</feature>
<name>A0AAN8LF50_9TELE</name>
<feature type="compositionally biased region" description="Polar residues" evidence="2">
    <location>
        <begin position="1278"/>
        <end position="1293"/>
    </location>
</feature>
<dbReference type="GO" id="GO:0007095">
    <property type="term" value="P:mitotic G2 DNA damage checkpoint signaling"/>
    <property type="evidence" value="ECO:0007669"/>
    <property type="project" value="TreeGrafter"/>
</dbReference>
<evidence type="ECO:0000259" key="5">
    <source>
        <dbReference type="Pfam" id="PF21855"/>
    </source>
</evidence>
<dbReference type="GO" id="GO:0033314">
    <property type="term" value="P:mitotic DNA replication checkpoint signaling"/>
    <property type="evidence" value="ECO:0007669"/>
    <property type="project" value="InterPro"/>
</dbReference>
<evidence type="ECO:0000313" key="6">
    <source>
        <dbReference type="EMBL" id="KAK6309338.1"/>
    </source>
</evidence>
<feature type="region of interest" description="Disordered" evidence="2">
    <location>
        <begin position="605"/>
        <end position="640"/>
    </location>
</feature>
<feature type="compositionally biased region" description="Polar residues" evidence="2">
    <location>
        <begin position="1441"/>
        <end position="1452"/>
    </location>
</feature>
<feature type="region of interest" description="Disordered" evidence="2">
    <location>
        <begin position="131"/>
        <end position="157"/>
    </location>
</feature>
<feature type="compositionally biased region" description="Polar residues" evidence="2">
    <location>
        <begin position="1655"/>
        <end position="1665"/>
    </location>
</feature>
<feature type="region of interest" description="Disordered" evidence="2">
    <location>
        <begin position="934"/>
        <end position="1050"/>
    </location>
</feature>
<reference evidence="6 7" key="1">
    <citation type="submission" date="2021-04" db="EMBL/GenBank/DDBJ databases">
        <authorList>
            <person name="De Guttry C."/>
            <person name="Zahm M."/>
            <person name="Klopp C."/>
            <person name="Cabau C."/>
            <person name="Louis A."/>
            <person name="Berthelot C."/>
            <person name="Parey E."/>
            <person name="Roest Crollius H."/>
            <person name="Montfort J."/>
            <person name="Robinson-Rechavi M."/>
            <person name="Bucao C."/>
            <person name="Bouchez O."/>
            <person name="Gislard M."/>
            <person name="Lluch J."/>
            <person name="Milhes M."/>
            <person name="Lampietro C."/>
            <person name="Lopez Roques C."/>
            <person name="Donnadieu C."/>
            <person name="Braasch I."/>
            <person name="Desvignes T."/>
            <person name="Postlethwait J."/>
            <person name="Bobe J."/>
            <person name="Wedekind C."/>
            <person name="Guiguen Y."/>
        </authorList>
    </citation>
    <scope>NUCLEOTIDE SEQUENCE [LARGE SCALE GENOMIC DNA]</scope>
    <source>
        <strain evidence="6">Cs_M1</strain>
        <tissue evidence="6">Blood</tissue>
    </source>
</reference>
<feature type="domain" description="Treslin N-terminal" evidence="4">
    <location>
        <begin position="110"/>
        <end position="205"/>
    </location>
</feature>
<feature type="compositionally biased region" description="Low complexity" evidence="2">
    <location>
        <begin position="1029"/>
        <end position="1038"/>
    </location>
</feature>
<feature type="compositionally biased region" description="Polar residues" evidence="2">
    <location>
        <begin position="1736"/>
        <end position="1750"/>
    </location>
</feature>
<evidence type="ECO:0000256" key="1">
    <source>
        <dbReference type="SAM" id="Coils"/>
    </source>
</evidence>
<feature type="compositionally biased region" description="Basic and acidic residues" evidence="2">
    <location>
        <begin position="962"/>
        <end position="977"/>
    </location>
</feature>
<feature type="compositionally biased region" description="Polar residues" evidence="2">
    <location>
        <begin position="1258"/>
        <end position="1267"/>
    </location>
</feature>
<comment type="caution">
    <text evidence="6">The sequence shown here is derived from an EMBL/GenBank/DDBJ whole genome shotgun (WGS) entry which is preliminary data.</text>
</comment>
<feature type="region of interest" description="Disordered" evidence="2">
    <location>
        <begin position="1809"/>
        <end position="1829"/>
    </location>
</feature>
<dbReference type="Pfam" id="PF21855">
    <property type="entry name" value="Treslin_STD"/>
    <property type="match status" value="1"/>
</dbReference>
<sequence>MSKLQQLNVFLNEKLTAVPLEISVVVQKTIAEYQEEISRLERANSRLRRLLDLVFKPEIKLHRLADLQQLTVSEEDVNSEQQHCEQEWSPGLGPVESDAEESMWNSFNIVTNALKEALLDFQWDRPDITSPTKLALRPRRGRAGKGGPPPPEDELSSSGRNVLFLLSSCPHSRADLGEYVSLTGIPAGASHTDVSDRILPKGLHEMLVQRQVVLHWVDSTSYVQVMRSEEHWGSERLSEVLRELGGRVVPMDALLNLCCPHKPPSVQSPLDSGIGSPPDAILGREAFPLDSSMGYLLSSERLYRLAFPVLEGVLRWGQGDAPQSCGVMLEPVALRQRLPPAPVEVCLKGVLQGWDAHSLTEASSSESWVLQCPNNNHTDQGEAAFQQLLRELSAQALHMFAEVSDGGDLPCSAFLSPLSALTALLTILRPSVASGDHTLTLDVIAPAAADTSSDLPEVVSSVLGMFYDIMEGDGAPRTEPQVPDWAQQELSHWSSPLTTGLVEGWFPHADQSGVSSHLMESMRLLHAVPEGETEGQEEELSDPQQDFVSSLSELYQRMTSQSHSDKTGKKRGAQRTPVRQKMKTMSRSLQMLNVARLNVKAQKSQAVETEGGAPGAEGCRGQERLGKRRSGDRAKTGHNAQHFKSEAELLSHLKAGYEKTVAERDSSLLTEAQHLLSAVKMFLRPNPDLGVQVWLFIQQNLLKSSKSIRQLYSNAPDADSKVRECQLQAVLRFEMCRLLPSEQQADTPDVEQMVEEVADMLRIISLTKDPVYLAKFLQDEVLPVFLTTIPRVLADVYHSLGTQLPAALSAVLPSDFFSDESVTKDSVSPSSSSPPLSTALSMASDCGERLQELRDRSASKRRSGRLTRHRSMTEASQSLQIEMPRKSTRAAKPKLCVSVEKTAAEPPPPPKQAAQEVTKVRRNLFNQETISPSMKAKMPRSRSVSAVEGLKRKRSQTTGGGGDRHSLLTKKVMETPLHKQVSNRLLHRQQMGRRSVPTEECIVEESPEKPPEDLRRSPRLKNFARRHSSFYSSSQPRSRNLDRALSSSQLPLSNSKIGAVSLRSVRSPVRLLFEATQSSSSWRQLSNSDVFQSPKKTPTKSPGRSARGSRTSRSPQTPRTPKTHRSSRVQSYSVTDSQMAGPSHGQGGMALRGSPFRSPARRSLVLETPQKVSPLKGILRTPVKTVLECLSPIGARQLQSPPCSRTPRKHVTWSPSPRKPRVAETNTPFKVPESPRLSTRRSPKLLMNTPEKFCSPLKSPSSKQAISKTPEKVVQRSLRISPQASLSRIQENSAAGGVEMTPEKSGHQRSSKRLVMGKFNTPVKDEQDLPDGPQKRHSSGSTPPPDHFSPPTPTTRTPRKSLSPGHRMHTPSGGTPVEDYLSMPPDQGMPTPTKGTSVLSRSKTSPKTPVKTQLNKTTVVTSSAKRLTRTGSGQGVKAKTRQNLRSLSNESLTVVAASTDLTSEETSDNVTSGNVPSDFQEREQSSQSNSQALGEEMEASSQQLESSQFSATTSEDESIDISEATVVKTQITDGLKMHISFSRKPSKSGDQVFEFTGASAKQPMPAETTTPGRSYGFRRTPDRQQREAAARWGYSTEPSRFSTPRTSGIPTSRKKELVSPNPLEYQVELEMQASGLPKLKLKRMDSFNAGDGAAGSQTPTVSMNHPHTDSPLGLCSKHRDSGCVSPSLCTHGTPAKGTPGKGGFQTYICQSYTPTHHPAGTMSPLGTAELIPLTPSPQSMGRSTPESLNSWPRKKRARPGAVGGKQRGLKEEPLLEGLEMMDETELEGVYRLKETEETDALPASMAPLAPRSSQVTRLSPGKRAGSPLDQLEDMDWMGQVQQAEGAEPLKDEDSVWATGTVHSLVTPPSSKVRKPVSASGILALTQSPMLFKGKASSATKRTPLFSRLSPFSQEDGV</sequence>
<feature type="region of interest" description="Disordered" evidence="2">
    <location>
        <begin position="822"/>
        <end position="891"/>
    </location>
</feature>
<protein>
    <recommendedName>
        <fullName evidence="8">Treslin N-terminal domain-containing protein</fullName>
    </recommendedName>
</protein>
<evidence type="ECO:0000313" key="7">
    <source>
        <dbReference type="Proteomes" id="UP001356427"/>
    </source>
</evidence>
<feature type="compositionally biased region" description="Basic residues" evidence="2">
    <location>
        <begin position="1017"/>
        <end position="1028"/>
    </location>
</feature>
<evidence type="ECO:0000256" key="2">
    <source>
        <dbReference type="SAM" id="MobiDB-lite"/>
    </source>
</evidence>
<dbReference type="GO" id="GO:0003682">
    <property type="term" value="F:chromatin binding"/>
    <property type="evidence" value="ECO:0007669"/>
    <property type="project" value="TreeGrafter"/>
</dbReference>
<feature type="coiled-coil region" evidence="1">
    <location>
        <begin position="23"/>
        <end position="53"/>
    </location>
</feature>
<feature type="compositionally biased region" description="Low complexity" evidence="2">
    <location>
        <begin position="1101"/>
        <end position="1115"/>
    </location>
</feature>
<feature type="region of interest" description="Disordered" evidence="2">
    <location>
        <begin position="1083"/>
        <end position="1156"/>
    </location>
</feature>
<feature type="region of interest" description="Disordered" evidence="2">
    <location>
        <begin position="1556"/>
        <end position="1617"/>
    </location>
</feature>
<feature type="region of interest" description="Disordered" evidence="2">
    <location>
        <begin position="1893"/>
        <end position="1917"/>
    </location>
</feature>
<dbReference type="Pfam" id="PF21854">
    <property type="entry name" value="Treslin_N"/>
    <property type="match status" value="1"/>
</dbReference>
<gene>
    <name evidence="6" type="ORF">J4Q44_G00208010</name>
</gene>
<dbReference type="GO" id="GO:0005634">
    <property type="term" value="C:nucleus"/>
    <property type="evidence" value="ECO:0007669"/>
    <property type="project" value="InterPro"/>
</dbReference>
<feature type="region of interest" description="Disordered" evidence="2">
    <location>
        <begin position="1734"/>
        <end position="1767"/>
    </location>
</feature>